<keyword evidence="3" id="KW-1185">Reference proteome</keyword>
<dbReference type="Proteomes" id="UP000237000">
    <property type="component" value="Unassembled WGS sequence"/>
</dbReference>
<dbReference type="Pfam" id="PF03140">
    <property type="entry name" value="DUF247"/>
    <property type="match status" value="1"/>
</dbReference>
<name>A0A2P5F7L2_TREOI</name>
<feature type="transmembrane region" description="Helical" evidence="1">
    <location>
        <begin position="419"/>
        <end position="443"/>
    </location>
</feature>
<gene>
    <name evidence="2" type="ORF">TorRG33x02_104520</name>
</gene>
<keyword evidence="1" id="KW-0812">Transmembrane</keyword>
<evidence type="ECO:0000256" key="1">
    <source>
        <dbReference type="SAM" id="Phobius"/>
    </source>
</evidence>
<dbReference type="PANTHER" id="PTHR31170:SF17">
    <property type="match status" value="1"/>
</dbReference>
<dbReference type="InParanoid" id="A0A2P5F7L2"/>
<protein>
    <submittedName>
        <fullName evidence="2">Uncharacterized protein</fullName>
    </submittedName>
</protein>
<dbReference type="STRING" id="63057.A0A2P5F7L2"/>
<dbReference type="OrthoDB" id="591587at2759"/>
<dbReference type="PANTHER" id="PTHR31170">
    <property type="entry name" value="BNAC04G53230D PROTEIN"/>
    <property type="match status" value="1"/>
</dbReference>
<evidence type="ECO:0000313" key="3">
    <source>
        <dbReference type="Proteomes" id="UP000237000"/>
    </source>
</evidence>
<organism evidence="2 3">
    <name type="scientific">Trema orientale</name>
    <name type="common">Charcoal tree</name>
    <name type="synonym">Celtis orientalis</name>
    <dbReference type="NCBI Taxonomy" id="63057"/>
    <lineage>
        <taxon>Eukaryota</taxon>
        <taxon>Viridiplantae</taxon>
        <taxon>Streptophyta</taxon>
        <taxon>Embryophyta</taxon>
        <taxon>Tracheophyta</taxon>
        <taxon>Spermatophyta</taxon>
        <taxon>Magnoliopsida</taxon>
        <taxon>eudicotyledons</taxon>
        <taxon>Gunneridae</taxon>
        <taxon>Pentapetalae</taxon>
        <taxon>rosids</taxon>
        <taxon>fabids</taxon>
        <taxon>Rosales</taxon>
        <taxon>Cannabaceae</taxon>
        <taxon>Trema</taxon>
    </lineage>
</organism>
<keyword evidence="1" id="KW-0472">Membrane</keyword>
<proteinExistence type="predicted"/>
<evidence type="ECO:0000313" key="2">
    <source>
        <dbReference type="EMBL" id="PON93749.1"/>
    </source>
</evidence>
<reference evidence="3" key="1">
    <citation type="submission" date="2016-06" db="EMBL/GenBank/DDBJ databases">
        <title>Parallel loss of symbiosis genes in relatives of nitrogen-fixing non-legume Parasponia.</title>
        <authorList>
            <person name="Van Velzen R."/>
            <person name="Holmer R."/>
            <person name="Bu F."/>
            <person name="Rutten L."/>
            <person name="Van Zeijl A."/>
            <person name="Liu W."/>
            <person name="Santuari L."/>
            <person name="Cao Q."/>
            <person name="Sharma T."/>
            <person name="Shen D."/>
            <person name="Roswanjaya Y."/>
            <person name="Wardhani T."/>
            <person name="Kalhor M.S."/>
            <person name="Jansen J."/>
            <person name="Van den Hoogen J."/>
            <person name="Gungor B."/>
            <person name="Hartog M."/>
            <person name="Hontelez J."/>
            <person name="Verver J."/>
            <person name="Yang W.-C."/>
            <person name="Schijlen E."/>
            <person name="Repin R."/>
            <person name="Schilthuizen M."/>
            <person name="Schranz E."/>
            <person name="Heidstra R."/>
            <person name="Miyata K."/>
            <person name="Fedorova E."/>
            <person name="Kohlen W."/>
            <person name="Bisseling T."/>
            <person name="Smit S."/>
            <person name="Geurts R."/>
        </authorList>
    </citation>
    <scope>NUCLEOTIDE SEQUENCE [LARGE SCALE GENOMIC DNA]</scope>
    <source>
        <strain evidence="3">cv. RG33-2</strain>
    </source>
</reference>
<dbReference type="EMBL" id="JXTC01000056">
    <property type="protein sequence ID" value="PON93749.1"/>
    <property type="molecule type" value="Genomic_DNA"/>
</dbReference>
<sequence length="444" mass="51389">MGDQTEGGNVRIDVNALVADLKNMMYENLPLSSRCCIFRIPNVLMRHSPKAYAPNAFSIGPFHYNKPHLKANQKIKLKYLYDLISRIPGTDAEKKLRVLMAAISDVRKEARECYEGSIGMSMDEFVKVLVLDGCFLIELFCKGSYREFRRKNDPIFGVNFMNTVLSHDLILLENQIPWLVLDRLSSMTIAGAVALPLNGLIANFFVSFFSRGEKLCMESDKHYEDEYYRDKHKEYKHILDLFRDSLIFPSSIAKQDKGSLNCVTDWKQMPTATSLQEAGIRFKRATSSMPSNILDIKFRDGVLEIPQLLIQDMTESLLRNLICYEQCLPHCEEVITSYAVLLDSLINTPKDMEILCKSEIIDNLMDIEDATIFFNRIFNDASMRLFYYLPLVDEVNKYCRRRWPRYRRVLIHDYFKHPWALTSVMVAAMLLILTLLQTVFTLIK</sequence>
<accession>A0A2P5F7L2</accession>
<comment type="caution">
    <text evidence="2">The sequence shown here is derived from an EMBL/GenBank/DDBJ whole genome shotgun (WGS) entry which is preliminary data.</text>
</comment>
<keyword evidence="1" id="KW-1133">Transmembrane helix</keyword>
<dbReference type="InterPro" id="IPR004158">
    <property type="entry name" value="DUF247_pln"/>
</dbReference>
<dbReference type="AlphaFoldDB" id="A0A2P5F7L2"/>